<evidence type="ECO:0000313" key="1">
    <source>
        <dbReference type="EMBL" id="ATB18132.1"/>
    </source>
</evidence>
<proteinExistence type="predicted"/>
<sequence>MLTLGACLELNFDEGLTFHSKYKRSDFHCGSKQRGDAPDFWYDKVGAHEFDEVYLTDYAKCMSVFEPVVVSQSELSKLSEVSDLSLKDTMLPNTELKLTYGNLELPIRRLVAEQLDTFDNEEERFVDFSFVAKQHDKYFFGVICSNQRLMLEVDEKLFKDYKTLVNKLVELTEEKSVDKSLLLFTLT</sequence>
<dbReference type="EMBL" id="MF069043">
    <property type="protein sequence ID" value="ATB18132.1"/>
    <property type="molecule type" value="Genomic_RNA"/>
</dbReference>
<organism evidence="1">
    <name type="scientific">Little cherry virus 2</name>
    <dbReference type="NCBI Taxonomy" id="154339"/>
    <lineage>
        <taxon>Viruses</taxon>
        <taxon>Riboviria</taxon>
        <taxon>Orthornavirae</taxon>
        <taxon>Kitrinoviricota</taxon>
        <taxon>Alsuviricetes</taxon>
        <taxon>Martellivirales</taxon>
        <taxon>Closteroviridae</taxon>
        <taxon>Ampelovirus</taxon>
        <taxon>Ampelovirus nanoavii</taxon>
    </lineage>
</organism>
<accession>A0A290D3I4</accession>
<name>A0A290D3I4_9CLOS</name>
<protein>
    <submittedName>
        <fullName evidence="1">p22 protein</fullName>
    </submittedName>
</protein>
<reference evidence="1" key="1">
    <citation type="submission" date="2017-05" db="EMBL/GenBank/DDBJ databases">
        <title>Viruses infecting cherry and sour cherry in the Czech Republic.</title>
        <authorList>
            <person name="Pribylova J."/>
            <person name="Lenz O."/>
            <person name="Franova J."/>
            <person name="Koloniuk I."/>
            <person name="Spak J."/>
        </authorList>
    </citation>
    <scope>NUCLEOTIDE SEQUENCE</scope>
    <source>
        <strain evidence="1">Rube 74</strain>
    </source>
</reference>